<organism evidence="2 3">
    <name type="scientific">Scleropages formosus</name>
    <name type="common">Asian bonytongue</name>
    <name type="synonym">Osteoglossum formosum</name>
    <dbReference type="NCBI Taxonomy" id="113540"/>
    <lineage>
        <taxon>Eukaryota</taxon>
        <taxon>Metazoa</taxon>
        <taxon>Chordata</taxon>
        <taxon>Craniata</taxon>
        <taxon>Vertebrata</taxon>
        <taxon>Euteleostomi</taxon>
        <taxon>Actinopterygii</taxon>
        <taxon>Neopterygii</taxon>
        <taxon>Teleostei</taxon>
        <taxon>Osteoglossocephala</taxon>
        <taxon>Osteoglossomorpha</taxon>
        <taxon>Osteoglossiformes</taxon>
        <taxon>Osteoglossidae</taxon>
        <taxon>Scleropages</taxon>
    </lineage>
</organism>
<evidence type="ECO:0000313" key="2">
    <source>
        <dbReference type="EMBL" id="KPP78045.1"/>
    </source>
</evidence>
<comment type="caution">
    <text evidence="2">The sequence shown here is derived from an EMBL/GenBank/DDBJ whole genome shotgun (WGS) entry which is preliminary data.</text>
</comment>
<dbReference type="GO" id="GO:0032259">
    <property type="term" value="P:methylation"/>
    <property type="evidence" value="ECO:0007669"/>
    <property type="project" value="InterPro"/>
</dbReference>
<name>A0A0P7VV99_SCLFO</name>
<evidence type="ECO:0000259" key="1">
    <source>
        <dbReference type="Pfam" id="PF05175"/>
    </source>
</evidence>
<proteinExistence type="predicted"/>
<accession>A0A0P7VV99</accession>
<dbReference type="InterPro" id="IPR007848">
    <property type="entry name" value="Small_mtfrase_dom"/>
</dbReference>
<dbReference type="PANTHER" id="PTHR18895">
    <property type="entry name" value="HEMK METHYLTRANSFERASE"/>
    <property type="match status" value="1"/>
</dbReference>
<dbReference type="PANTHER" id="PTHR18895:SF74">
    <property type="entry name" value="MTRF1L RELEASE FACTOR GLUTAMINE METHYLTRANSFERASE"/>
    <property type="match status" value="1"/>
</dbReference>
<dbReference type="GO" id="GO:0003676">
    <property type="term" value="F:nucleic acid binding"/>
    <property type="evidence" value="ECO:0007669"/>
    <property type="project" value="InterPro"/>
</dbReference>
<gene>
    <name evidence="2" type="ORF">Z043_102500</name>
</gene>
<dbReference type="InterPro" id="IPR050320">
    <property type="entry name" value="N5-glutamine_MTase"/>
</dbReference>
<dbReference type="SUPFAM" id="SSF53335">
    <property type="entry name" value="S-adenosyl-L-methionine-dependent methyltransferases"/>
    <property type="match status" value="1"/>
</dbReference>
<dbReference type="GO" id="GO:0005739">
    <property type="term" value="C:mitochondrion"/>
    <property type="evidence" value="ECO:0007669"/>
    <property type="project" value="TreeGrafter"/>
</dbReference>
<sequence length="313" mass="34210">MAASLPRLCGLFKRAITCHVGCAGRPQPFRGLLATAGGKATGGPASTSACRLSVQQAMDLWRQMFERSGVSEPALSSQYIIAHVMGAKTVSSLHGHKAAGGAQRKHERGMIESLGSRRLSEMLTERQAQCIWELCRKRLSRCVPTLCVQCAGMMPVQYIIEEWDFRDITLKMRPPVFIPRPETESKSVHCSLLPQELVGLVLSDLLATQGAGVAALEVGCGSGAISLSLLHALPQLQVIAVDRSRDAVALTRENAHRLRLQDRLEVHQMDMILDSPSDAEDLLRDWSPVDLLVSNPPYVFSQDLAALEPEILK</sequence>
<reference evidence="2 3" key="1">
    <citation type="submission" date="2015-08" db="EMBL/GenBank/DDBJ databases">
        <title>The genome of the Asian arowana (Scleropages formosus).</title>
        <authorList>
            <person name="Tan M.H."/>
            <person name="Gan H.M."/>
            <person name="Croft L.J."/>
            <person name="Austin C.M."/>
        </authorList>
    </citation>
    <scope>NUCLEOTIDE SEQUENCE [LARGE SCALE GENOMIC DNA]</scope>
    <source>
        <strain evidence="2">Aro1</strain>
    </source>
</reference>
<dbReference type="PROSITE" id="PS00092">
    <property type="entry name" value="N6_MTASE"/>
    <property type="match status" value="1"/>
</dbReference>
<dbReference type="GO" id="GO:0008757">
    <property type="term" value="F:S-adenosylmethionine-dependent methyltransferase activity"/>
    <property type="evidence" value="ECO:0007669"/>
    <property type="project" value="UniProtKB-ARBA"/>
</dbReference>
<dbReference type="Proteomes" id="UP000034805">
    <property type="component" value="Unassembled WGS sequence"/>
</dbReference>
<dbReference type="STRING" id="113540.ENSSFOP00015024338"/>
<dbReference type="InterPro" id="IPR029063">
    <property type="entry name" value="SAM-dependent_MTases_sf"/>
</dbReference>
<dbReference type="Pfam" id="PF05175">
    <property type="entry name" value="MTS"/>
    <property type="match status" value="1"/>
</dbReference>
<protein>
    <recommendedName>
        <fullName evidence="1">Methyltransferase small domain-containing protein</fullName>
    </recommendedName>
</protein>
<dbReference type="InterPro" id="IPR002052">
    <property type="entry name" value="DNA_methylase_N6_adenine_CS"/>
</dbReference>
<dbReference type="EMBL" id="JARO02000589">
    <property type="protein sequence ID" value="KPP78045.1"/>
    <property type="molecule type" value="Genomic_DNA"/>
</dbReference>
<evidence type="ECO:0000313" key="3">
    <source>
        <dbReference type="Proteomes" id="UP000034805"/>
    </source>
</evidence>
<dbReference type="CDD" id="cd02440">
    <property type="entry name" value="AdoMet_MTases"/>
    <property type="match status" value="1"/>
</dbReference>
<feature type="domain" description="Methyltransferase small" evidence="1">
    <location>
        <begin position="209"/>
        <end position="299"/>
    </location>
</feature>
<dbReference type="AlphaFoldDB" id="A0A0P7VV99"/>
<dbReference type="Gene3D" id="3.40.50.150">
    <property type="entry name" value="Vaccinia Virus protein VP39"/>
    <property type="match status" value="1"/>
</dbReference>